<dbReference type="Proteomes" id="UP000241362">
    <property type="component" value="Unassembled WGS sequence"/>
</dbReference>
<organism evidence="1 2">
    <name type="scientific">Fuscovulum blasticum DSM 2131</name>
    <dbReference type="NCBI Taxonomy" id="1188250"/>
    <lineage>
        <taxon>Bacteria</taxon>
        <taxon>Pseudomonadati</taxon>
        <taxon>Pseudomonadota</taxon>
        <taxon>Alphaproteobacteria</taxon>
        <taxon>Rhodobacterales</taxon>
        <taxon>Paracoccaceae</taxon>
        <taxon>Pseudogemmobacter</taxon>
    </lineage>
</organism>
<dbReference type="EMBL" id="PZKE01000007">
    <property type="protein sequence ID" value="PTE14519.1"/>
    <property type="molecule type" value="Genomic_DNA"/>
</dbReference>
<accession>A0A2T4J9E5</accession>
<protein>
    <submittedName>
        <fullName evidence="1">Thiamine biosynthesis protein ThiF</fullName>
    </submittedName>
</protein>
<dbReference type="AlphaFoldDB" id="A0A2T4J9E5"/>
<evidence type="ECO:0000313" key="1">
    <source>
        <dbReference type="EMBL" id="PTE14519.1"/>
    </source>
</evidence>
<comment type="caution">
    <text evidence="1">The sequence shown here is derived from an EMBL/GenBank/DDBJ whole genome shotgun (WGS) entry which is preliminary data.</text>
</comment>
<proteinExistence type="predicted"/>
<keyword evidence="2" id="KW-1185">Reference proteome</keyword>
<gene>
    <name evidence="1" type="ORF">C5F44_09080</name>
</gene>
<reference evidence="1 2" key="1">
    <citation type="submission" date="2018-03" db="EMBL/GenBank/DDBJ databases">
        <title>Rhodobacter blasticus.</title>
        <authorList>
            <person name="Meyer T.E."/>
            <person name="Miller S."/>
            <person name="Lodha T."/>
            <person name="Gandham S."/>
            <person name="Chintalapati S."/>
            <person name="Chintalapati V.R."/>
        </authorList>
    </citation>
    <scope>NUCLEOTIDE SEQUENCE [LARGE SCALE GENOMIC DNA]</scope>
    <source>
        <strain evidence="1 2">DSM 2131</strain>
    </source>
</reference>
<dbReference type="RefSeq" id="WP_107673209.1">
    <property type="nucleotide sequence ID" value="NZ_PZKE01000007.1"/>
</dbReference>
<sequence>MTDPLHISLHRTAKYFMDSGRVQTTEEAMDLLKSFGLTIAVGPEIQTSQAAQVALLTLVNLARRTFLAGVEIVGLADTPVLTGLALETSLAHAVSNLGGRIASHARSDWPVAVIGSVEMQTPRARAWRVTWQGWRAGVVPVRDGWAMNDDVVMPLAPALASAVCAAEVFAFHAGDHTLAGKRASGLSLWRPGSDWTEADETEPALAFLPSRLWLIGLGNLGQAYSWLLACLPYPPGGLELVLQDFDRLALSNDSTSILTNLDVLGGMKTRRGAEWLEARGFTTYLEERRFGAWTQRQADEPAVALCGVDNATARAALEDAGFDLVFESGLGAGPQSFRNFAMHTFPGPHRASELWPTTLSVETPDVSHMPAYANLKDKGVDACGLAQLASRTVGVPFVGLVAATLVISELLRRLNGGASYEVIAGSTNCLEDIEVCFGTPKVYEFAFCRAAS</sequence>
<evidence type="ECO:0000313" key="2">
    <source>
        <dbReference type="Proteomes" id="UP000241362"/>
    </source>
</evidence>
<name>A0A2T4J9E5_FUSBL</name>